<dbReference type="PANTHER" id="PTHR10267:SF0">
    <property type="entry name" value="DNA POLYMERASE SUBUNIT GAMMA-1"/>
    <property type="match status" value="1"/>
</dbReference>
<evidence type="ECO:0000256" key="9">
    <source>
        <dbReference type="ARBA" id="ARBA00022932"/>
    </source>
</evidence>
<keyword evidence="5" id="KW-0808">Transferase</keyword>
<evidence type="ECO:0000256" key="6">
    <source>
        <dbReference type="ARBA" id="ARBA00022695"/>
    </source>
</evidence>
<dbReference type="SUPFAM" id="SSF56672">
    <property type="entry name" value="DNA/RNA polymerases"/>
    <property type="match status" value="1"/>
</dbReference>
<dbReference type="InterPro" id="IPR043502">
    <property type="entry name" value="DNA/RNA_pol_sf"/>
</dbReference>
<feature type="compositionally biased region" description="Basic and acidic residues" evidence="14">
    <location>
        <begin position="1198"/>
        <end position="1224"/>
    </location>
</feature>
<dbReference type="InterPro" id="IPR001098">
    <property type="entry name" value="DNA-dir_DNA_pol_A_palm_dom"/>
</dbReference>
<dbReference type="Gene3D" id="1.10.150.20">
    <property type="entry name" value="5' to 3' exonuclease, C-terminal subdomain"/>
    <property type="match status" value="1"/>
</dbReference>
<dbReference type="GO" id="GO:0003677">
    <property type="term" value="F:DNA binding"/>
    <property type="evidence" value="ECO:0007669"/>
    <property type="project" value="UniProtKB-KW"/>
</dbReference>
<gene>
    <name evidence="15" type="ORF">OFUS_LOCUS21518</name>
</gene>
<keyword evidence="13" id="KW-0175">Coiled coil</keyword>
<accession>A0A8J1XVC9</accession>
<evidence type="ECO:0000256" key="14">
    <source>
        <dbReference type="SAM" id="MobiDB-lite"/>
    </source>
</evidence>
<evidence type="ECO:0000256" key="10">
    <source>
        <dbReference type="ARBA" id="ARBA00023125"/>
    </source>
</evidence>
<dbReference type="EMBL" id="CAIIXF020000010">
    <property type="protein sequence ID" value="CAH1797186.1"/>
    <property type="molecule type" value="Genomic_DNA"/>
</dbReference>
<keyword evidence="10" id="KW-0238">DNA-binding</keyword>
<evidence type="ECO:0000256" key="5">
    <source>
        <dbReference type="ARBA" id="ARBA00022679"/>
    </source>
</evidence>
<evidence type="ECO:0000313" key="16">
    <source>
        <dbReference type="Proteomes" id="UP000749559"/>
    </source>
</evidence>
<dbReference type="FunFam" id="3.30.420.390:FF:000002">
    <property type="entry name" value="DNA polymerase gamma, catalytic subunit"/>
    <property type="match status" value="1"/>
</dbReference>
<dbReference type="PANTHER" id="PTHR10267">
    <property type="entry name" value="DNA POLYMERASE SUBUNIT GAMMA-1"/>
    <property type="match status" value="1"/>
</dbReference>
<dbReference type="InterPro" id="IPR019760">
    <property type="entry name" value="DNA-dir_DNA_pol_A_CS"/>
</dbReference>
<evidence type="ECO:0000313" key="15">
    <source>
        <dbReference type="EMBL" id="CAH1797186.1"/>
    </source>
</evidence>
<evidence type="ECO:0000256" key="3">
    <source>
        <dbReference type="ARBA" id="ARBA00007705"/>
    </source>
</evidence>
<dbReference type="InterPro" id="IPR041336">
    <property type="entry name" value="DNApol_Exo"/>
</dbReference>
<dbReference type="GO" id="GO:0005760">
    <property type="term" value="C:gamma DNA polymerase complex"/>
    <property type="evidence" value="ECO:0007669"/>
    <property type="project" value="InterPro"/>
</dbReference>
<feature type="region of interest" description="Disordered" evidence="14">
    <location>
        <begin position="1187"/>
        <end position="1228"/>
    </location>
</feature>
<evidence type="ECO:0000256" key="13">
    <source>
        <dbReference type="SAM" id="Coils"/>
    </source>
</evidence>
<dbReference type="GO" id="GO:0008408">
    <property type="term" value="F:3'-5' exonuclease activity"/>
    <property type="evidence" value="ECO:0007669"/>
    <property type="project" value="TreeGrafter"/>
</dbReference>
<dbReference type="InterPro" id="IPR047580">
    <property type="entry name" value="POLG_palm_dom"/>
</dbReference>
<organism evidence="15 16">
    <name type="scientific">Owenia fusiformis</name>
    <name type="common">Polychaete worm</name>
    <dbReference type="NCBI Taxonomy" id="6347"/>
    <lineage>
        <taxon>Eukaryota</taxon>
        <taxon>Metazoa</taxon>
        <taxon>Spiralia</taxon>
        <taxon>Lophotrochozoa</taxon>
        <taxon>Annelida</taxon>
        <taxon>Polychaeta</taxon>
        <taxon>Sedentaria</taxon>
        <taxon>Canalipalpata</taxon>
        <taxon>Sabellida</taxon>
        <taxon>Oweniida</taxon>
        <taxon>Oweniidae</taxon>
        <taxon>Owenia</taxon>
    </lineage>
</organism>
<dbReference type="PROSITE" id="PS00447">
    <property type="entry name" value="DNA_POLYMERASE_A"/>
    <property type="match status" value="1"/>
</dbReference>
<dbReference type="Pfam" id="PF00476">
    <property type="entry name" value="DNA_pol_A"/>
    <property type="match status" value="1"/>
</dbReference>
<dbReference type="EC" id="2.7.7.7" evidence="4"/>
<dbReference type="OrthoDB" id="5588663at2759"/>
<protein>
    <recommendedName>
        <fullName evidence="4">DNA-directed DNA polymerase</fullName>
        <ecNumber evidence="4">2.7.7.7</ecNumber>
    </recommendedName>
    <alternativeName>
        <fullName evidence="12">Mitochondrial DNA polymerase catalytic subunit</fullName>
    </alternativeName>
</protein>
<keyword evidence="7" id="KW-0235">DNA replication</keyword>
<comment type="similarity">
    <text evidence="3">Belongs to the DNA polymerase type-A family.</text>
</comment>
<dbReference type="GO" id="GO:0006264">
    <property type="term" value="P:mitochondrial DNA replication"/>
    <property type="evidence" value="ECO:0007669"/>
    <property type="project" value="InterPro"/>
</dbReference>
<proteinExistence type="inferred from homology"/>
<keyword evidence="9" id="KW-0239">DNA-directed DNA polymerase</keyword>
<dbReference type="Proteomes" id="UP000749559">
    <property type="component" value="Unassembled WGS sequence"/>
</dbReference>
<keyword evidence="16" id="KW-1185">Reference proteome</keyword>
<evidence type="ECO:0000256" key="2">
    <source>
        <dbReference type="ARBA" id="ARBA00004173"/>
    </source>
</evidence>
<comment type="caution">
    <text evidence="15">The sequence shown here is derived from an EMBL/GenBank/DDBJ whole genome shotgun (WGS) entry which is preliminary data.</text>
</comment>
<dbReference type="SMART" id="SM00482">
    <property type="entry name" value="POLAc"/>
    <property type="match status" value="1"/>
</dbReference>
<dbReference type="AlphaFoldDB" id="A0A8J1XVC9"/>
<sequence>MRQLYSRLCTFCTKVHKTKSALSDCNATHVPRRMQHVMSNSPHELTKQRRSSLILSQNRLKSNLVSNKQDEVRKNSVNIQMLSQSLYEQVFKTKPDSEHNVISADDIISHLSKFELWGKETTINDDVDVKLPRLQGKDISEHFYKIGFEQTEEFMSRAGDFIAQAIPEKPQKWNFKPGWTRYNKDGSMSLVPHPDEEIMVFDVEVLVPEGNFPTMATALTPNHWYSWCSERLVSERYRWVKDTSLSDLIPLETANNQTVPPSGEWKSRLVIGHNVGYDRSFVKEQYFIKGPKTRFLDTMSLHIAVSGFTSLQRILKAGIAKESQRKEVKAAELRNKSIKDAQWLLEGSMNNLSDVYALHCKEGALDKETRNIFVTGNMKDIRDNFQMLMNYCASDTHATYKVFKGLWPDFRERFPHPVTLAGMLEMGSAYLPLNYSWQKYTTESEATYVDLQRQLRLMLMKIADDACLMIEDEQYKEDVWMWDADWSVKRAKMKIKPKLSAKRQREELKKLEEAGDSEEERVKRVLETASRLPKNISHKPNFPIWYADLCPRLKDDDWSPGPTKISTQTRITPKLLQLTWEGFPLHYDDDLGWGYLVPAPPLGEYGTPEDHQEQEFNVLIDESDAGPKFPIEALKAMCDSLMPEKESFPPAGPDPRLLLNEDIHMDDVNKCMRIYWQNKKKPKKDKIKKTDANLSVPTYHKGIGPYTQVIPGVHFFKLPHKDGDNNNVGNPLAKDFLAKLEDGTLSTVAGGEAFRALELSKMCSYWRNSRKRILSQMTIWMKESELSSNIVKSRDYDVNGMYGAIVPRIVTAGTVTRRAVEPTWLTASNAYTDRVGSELKAAVQAPPGYHFVGADVDSQELWIAAIMGDSYFARQHGSTAFGWMTLQGNKTEGTDLHSKTAAMMGISRDQAKVVNYARIYGAGRLFAQRLLRRLNHQLTEDEVRGKVNFMFNSTKGRIKFKYDDKEKEFYKREKSWEGGSESHMFNKLEMIAESDQPATPVLGCRISRTLEPSAVDTDFMTSRVNWVVQSSAVDYLHLMLVSMRWLFQQFNIDGRFCISIHDEVRYLVKSEDRYRAALALQITNLWTRSMFAHSLGMSDLPQSVAFFSAVDIDKCLRKEVHQDCKTPSNPHGLEQGYGLPSGEALDIYKILKLTNSSLTKSRQPNKSDLKAKCAGLKTQDRVLEAKDHDLEINDDEFDTKSGDFETKDGGTEPNKGDEETRNDNIVDLNQDISEIFEELESQVR</sequence>
<dbReference type="InterPro" id="IPR002297">
    <property type="entry name" value="DNA-dir_DNA_pol_A_mt"/>
</dbReference>
<keyword evidence="6" id="KW-0548">Nucleotidyltransferase</keyword>
<evidence type="ECO:0000256" key="7">
    <source>
        <dbReference type="ARBA" id="ARBA00022705"/>
    </source>
</evidence>
<comment type="subcellular location">
    <subcellularLocation>
        <location evidence="2">Mitochondrion</location>
    </subcellularLocation>
</comment>
<dbReference type="InterPro" id="IPR012337">
    <property type="entry name" value="RNaseH-like_sf"/>
</dbReference>
<dbReference type="Pfam" id="PF18136">
    <property type="entry name" value="DNApol_Exo"/>
    <property type="match status" value="1"/>
</dbReference>
<evidence type="ECO:0000256" key="8">
    <source>
        <dbReference type="ARBA" id="ARBA00022842"/>
    </source>
</evidence>
<dbReference type="Gene3D" id="3.30.420.390">
    <property type="match status" value="2"/>
</dbReference>
<comment type="cofactor">
    <cofactor evidence="1">
        <name>Mg(2+)</name>
        <dbReference type="ChEBI" id="CHEBI:18420"/>
    </cofactor>
</comment>
<evidence type="ECO:0000256" key="12">
    <source>
        <dbReference type="ARBA" id="ARBA00031966"/>
    </source>
</evidence>
<dbReference type="GO" id="GO:0003887">
    <property type="term" value="F:DNA-directed DNA polymerase activity"/>
    <property type="evidence" value="ECO:0007669"/>
    <property type="project" value="UniProtKB-KW"/>
</dbReference>
<dbReference type="SUPFAM" id="SSF53098">
    <property type="entry name" value="Ribonuclease H-like"/>
    <property type="match status" value="1"/>
</dbReference>
<reference evidence="15" key="1">
    <citation type="submission" date="2022-03" db="EMBL/GenBank/DDBJ databases">
        <authorList>
            <person name="Martin C."/>
        </authorList>
    </citation>
    <scope>NUCLEOTIDE SEQUENCE</scope>
</reference>
<evidence type="ECO:0000256" key="1">
    <source>
        <dbReference type="ARBA" id="ARBA00001946"/>
    </source>
</evidence>
<evidence type="ECO:0000256" key="11">
    <source>
        <dbReference type="ARBA" id="ARBA00023128"/>
    </source>
</evidence>
<evidence type="ECO:0000256" key="4">
    <source>
        <dbReference type="ARBA" id="ARBA00012417"/>
    </source>
</evidence>
<keyword evidence="8" id="KW-0460">Magnesium</keyword>
<keyword evidence="11" id="KW-0496">Mitochondrion</keyword>
<dbReference type="PRINTS" id="PR00867">
    <property type="entry name" value="DNAPOLG"/>
</dbReference>
<name>A0A8J1XVC9_OWEFU</name>
<dbReference type="Gene3D" id="3.30.70.370">
    <property type="match status" value="1"/>
</dbReference>
<feature type="coiled-coil region" evidence="13">
    <location>
        <begin position="501"/>
        <end position="528"/>
    </location>
</feature>
<dbReference type="CDD" id="cd08641">
    <property type="entry name" value="DNA_pol_gammaA"/>
    <property type="match status" value="1"/>
</dbReference>